<proteinExistence type="inferred from homology"/>
<feature type="binding site" evidence="19">
    <location>
        <position position="224"/>
    </location>
    <ligand>
        <name>FAD</name>
        <dbReference type="ChEBI" id="CHEBI:57692"/>
    </ligand>
</feature>
<dbReference type="GO" id="GO:0008177">
    <property type="term" value="F:succinate dehydrogenase (quinone) activity"/>
    <property type="evidence" value="ECO:0007669"/>
    <property type="project" value="UniProtKB-EC"/>
</dbReference>
<evidence type="ECO:0000256" key="20">
    <source>
        <dbReference type="PIRSR" id="PIRSR611281-4"/>
    </source>
</evidence>
<evidence type="ECO:0000256" key="17">
    <source>
        <dbReference type="PIRSR" id="PIRSR000171-1"/>
    </source>
</evidence>
<evidence type="ECO:0000256" key="6">
    <source>
        <dbReference type="ARBA" id="ARBA00019965"/>
    </source>
</evidence>
<dbReference type="Gene3D" id="1.20.58.100">
    <property type="entry name" value="Fumarate reductase/succinate dehydrogenase flavoprotein-like, C-terminal domain"/>
    <property type="match status" value="1"/>
</dbReference>
<accession>A0A1G9ETD8</accession>
<dbReference type="GO" id="GO:0005886">
    <property type="term" value="C:plasma membrane"/>
    <property type="evidence" value="ECO:0007669"/>
    <property type="project" value="UniProtKB-SubCell"/>
</dbReference>
<dbReference type="Proteomes" id="UP000198654">
    <property type="component" value="Unassembled WGS sequence"/>
</dbReference>
<comment type="catalytic activity">
    <reaction evidence="15 21">
        <text>a quinone + succinate = fumarate + a quinol</text>
        <dbReference type="Rhea" id="RHEA:40523"/>
        <dbReference type="ChEBI" id="CHEBI:24646"/>
        <dbReference type="ChEBI" id="CHEBI:29806"/>
        <dbReference type="ChEBI" id="CHEBI:30031"/>
        <dbReference type="ChEBI" id="CHEBI:132124"/>
        <dbReference type="EC" id="1.3.5.1"/>
    </reaction>
</comment>
<dbReference type="AlphaFoldDB" id="A0A1G9ETD8"/>
<evidence type="ECO:0000256" key="2">
    <source>
        <dbReference type="ARBA" id="ARBA00004515"/>
    </source>
</evidence>
<evidence type="ECO:0000313" key="25">
    <source>
        <dbReference type="Proteomes" id="UP000198654"/>
    </source>
</evidence>
<dbReference type="SUPFAM" id="SSF56425">
    <property type="entry name" value="Succinate dehydrogenase/fumarate reductase flavoprotein, catalytic domain"/>
    <property type="match status" value="1"/>
</dbReference>
<sequence length="590" mass="64210">MSNMRSLTFDAIIIGGGGSGLRTALELAKSGRKTAVLSKVFPTRSHTVSAQGGITCAIASADPEDDWRWHMYDTVKGGDYITDQDAAEYMCSEGPKAVFELEHMGLPFSRFDNGRIYQRPFGGQSKDFGKGGQAARTCAAADRTGHALLHTLYQNNLKNNTVFLNEWYAVDLVKNANGDVVGCIALCIETGEVVHIKSKATVLATGGSGRIFSSTTNALINTGDGIGMALRAGFPVQDIEMWQFHPTGIYGAGVLVTEGCRGEGGYLINKDGERFMERYAPNAKDLAGRDVVARSMVMEILEGRGCGENGDHVLLKLDHLGEEVLNKRLPGIVELAKTFAHVDPAQEPIPVVPTCHYMMGGLPTNVHGQAIMPDADGNDTIVNGLFACGEAACVSVHGANRLGGNSLLDLVVFGRAAGMFIENALNEGIDYLDAVESDIDAALARMNRWNESSGGESIPELRAELQETMQRSFGVFRQEDQMQEGVKQLAELRERIGKAHLGDKSNAFNTARVEALELDNLLEVAEATAISALERKESRGAHSRYDYPDRDDVNWLKHSIYTPLDKKLSKRDVNFSPKTVDTFEPKIRTY</sequence>
<dbReference type="PANTHER" id="PTHR11632:SF51">
    <property type="entry name" value="SUCCINATE DEHYDROGENASE [UBIQUINONE] FLAVOPROTEIN SUBUNIT, MITOCHONDRIAL"/>
    <property type="match status" value="1"/>
</dbReference>
<evidence type="ECO:0000256" key="19">
    <source>
        <dbReference type="PIRSR" id="PIRSR611281-3"/>
    </source>
</evidence>
<feature type="active site" description="Proton acceptor" evidence="17">
    <location>
        <position position="289"/>
    </location>
</feature>
<feature type="binding site" evidence="19">
    <location>
        <position position="390"/>
    </location>
    <ligand>
        <name>FAD</name>
        <dbReference type="ChEBI" id="CHEBI:57692"/>
    </ligand>
</feature>
<evidence type="ECO:0000256" key="14">
    <source>
        <dbReference type="ARBA" id="ARBA00023136"/>
    </source>
</evidence>
<evidence type="ECO:0000256" key="3">
    <source>
        <dbReference type="ARBA" id="ARBA00004894"/>
    </source>
</evidence>
<feature type="domain" description="FAD-dependent oxidoreductase 2 FAD-binding" evidence="22">
    <location>
        <begin position="10"/>
        <end position="407"/>
    </location>
</feature>
<dbReference type="SUPFAM" id="SSF51905">
    <property type="entry name" value="FAD/NAD(P)-binding domain"/>
    <property type="match status" value="1"/>
</dbReference>
<evidence type="ECO:0000256" key="13">
    <source>
        <dbReference type="ARBA" id="ARBA00023002"/>
    </source>
</evidence>
<feature type="binding site" evidence="18">
    <location>
        <position position="356"/>
    </location>
    <ligand>
        <name>substrate</name>
    </ligand>
</feature>
<evidence type="ECO:0000256" key="7">
    <source>
        <dbReference type="ARBA" id="ARBA00022448"/>
    </source>
</evidence>
<keyword evidence="14 21" id="KW-0472">Membrane</keyword>
<keyword evidence="11 19" id="KW-0274">FAD</keyword>
<feature type="binding site" evidence="18">
    <location>
        <position position="257"/>
    </location>
    <ligand>
        <name>substrate</name>
    </ligand>
</feature>
<comment type="cofactor">
    <cofactor evidence="19">
        <name>FAD</name>
        <dbReference type="ChEBI" id="CHEBI:57692"/>
    </cofactor>
    <text evidence="19">Flavinylated by SdhE, about 5% flavinylation occurs in the absence of SdhE.</text>
</comment>
<evidence type="ECO:0000256" key="15">
    <source>
        <dbReference type="ARBA" id="ARBA00049220"/>
    </source>
</evidence>
<evidence type="ECO:0000256" key="8">
    <source>
        <dbReference type="ARBA" id="ARBA00022475"/>
    </source>
</evidence>
<dbReference type="InterPro" id="IPR037099">
    <property type="entry name" value="Fum_R/Succ_DH_flav-like_C_sf"/>
</dbReference>
<feature type="binding site" evidence="18">
    <location>
        <position position="245"/>
    </location>
    <ligand>
        <name>substrate</name>
    </ligand>
</feature>
<dbReference type="FunFam" id="1.20.58.100:FF:000001">
    <property type="entry name" value="Succinate dehydrogenase flavoprotein subunit (SdhA)"/>
    <property type="match status" value="1"/>
</dbReference>
<dbReference type="RefSeq" id="WP_089724479.1">
    <property type="nucleotide sequence ID" value="NZ_FNGI01000001.1"/>
</dbReference>
<organism evidence="24 25">
    <name type="scientific">Modicisalibacter muralis</name>
    <dbReference type="NCBI Taxonomy" id="119000"/>
    <lineage>
        <taxon>Bacteria</taxon>
        <taxon>Pseudomonadati</taxon>
        <taxon>Pseudomonadota</taxon>
        <taxon>Gammaproteobacteria</taxon>
        <taxon>Oceanospirillales</taxon>
        <taxon>Halomonadaceae</taxon>
        <taxon>Modicisalibacter</taxon>
    </lineage>
</organism>
<gene>
    <name evidence="24" type="ORF">SAMN05661010_00107</name>
</gene>
<dbReference type="SUPFAM" id="SSF46977">
    <property type="entry name" value="Succinate dehydrogenase/fumarate reductase flavoprotein C-terminal domain"/>
    <property type="match status" value="1"/>
</dbReference>
<dbReference type="UniPathway" id="UPA00223">
    <property type="reaction ID" value="UER01005"/>
</dbReference>
<feature type="binding site" evidence="19">
    <location>
        <begin position="15"/>
        <end position="20"/>
    </location>
    <ligand>
        <name>FAD</name>
        <dbReference type="ChEBI" id="CHEBI:57692"/>
    </ligand>
</feature>
<dbReference type="FunFam" id="4.10.80.40:FF:000001">
    <property type="entry name" value="Succinate dehydrogenase flavoprotein subunit"/>
    <property type="match status" value="1"/>
</dbReference>
<dbReference type="InterPro" id="IPR027477">
    <property type="entry name" value="Succ_DH/fumarate_Rdtase_cat_sf"/>
</dbReference>
<comment type="function">
    <text evidence="1">Two distinct, membrane-bound, FAD-containing enzymes are responsible for the catalysis of fumarate and succinate interconversion; the fumarate reductase is used in anaerobic growth, and the succinate dehydrogenase is used in aerobic growth.</text>
</comment>
<dbReference type="GO" id="GO:0022900">
    <property type="term" value="P:electron transport chain"/>
    <property type="evidence" value="ECO:0007669"/>
    <property type="project" value="UniProtKB-UniRule"/>
</dbReference>
<dbReference type="GO" id="GO:0009061">
    <property type="term" value="P:anaerobic respiration"/>
    <property type="evidence" value="ECO:0007669"/>
    <property type="project" value="TreeGrafter"/>
</dbReference>
<keyword evidence="25" id="KW-1185">Reference proteome</keyword>
<evidence type="ECO:0000256" key="12">
    <source>
        <dbReference type="ARBA" id="ARBA00022982"/>
    </source>
</evidence>
<keyword evidence="21" id="KW-0816">Tricarboxylic acid cycle</keyword>
<keyword evidence="9 21" id="KW-0997">Cell inner membrane</keyword>
<evidence type="ECO:0000259" key="23">
    <source>
        <dbReference type="Pfam" id="PF02910"/>
    </source>
</evidence>
<evidence type="ECO:0000256" key="16">
    <source>
        <dbReference type="NCBIfam" id="TIGR01816"/>
    </source>
</evidence>
<feature type="domain" description="Fumarate reductase/succinate dehydrogenase flavoprotein-like C-terminal" evidence="23">
    <location>
        <begin position="462"/>
        <end position="590"/>
    </location>
</feature>
<dbReference type="InterPro" id="IPR030664">
    <property type="entry name" value="SdhA/FrdA/AprA"/>
</dbReference>
<evidence type="ECO:0000256" key="1">
    <source>
        <dbReference type="ARBA" id="ARBA00002054"/>
    </source>
</evidence>
<dbReference type="InterPro" id="IPR003952">
    <property type="entry name" value="FRD_SDH_FAD_BS"/>
</dbReference>
<comment type="pathway">
    <text evidence="3 21">Carbohydrate metabolism; tricarboxylic acid cycle; fumarate from succinate (bacterial route): step 1/1.</text>
</comment>
<dbReference type="GO" id="GO:0050660">
    <property type="term" value="F:flavin adenine dinucleotide binding"/>
    <property type="evidence" value="ECO:0007669"/>
    <property type="project" value="UniProtKB-UniRule"/>
</dbReference>
<evidence type="ECO:0000256" key="4">
    <source>
        <dbReference type="ARBA" id="ARBA00008040"/>
    </source>
</evidence>
<keyword evidence="8" id="KW-1003">Cell membrane</keyword>
<keyword evidence="12 21" id="KW-0249">Electron transport</keyword>
<dbReference type="PANTHER" id="PTHR11632">
    <property type="entry name" value="SUCCINATE DEHYDROGENASE 2 FLAVOPROTEIN SUBUNIT"/>
    <property type="match status" value="1"/>
</dbReference>
<dbReference type="Gene3D" id="3.50.50.60">
    <property type="entry name" value="FAD/NAD(P)-binding domain"/>
    <property type="match status" value="1"/>
</dbReference>
<dbReference type="STRING" id="119000.SAMN05661010_00107"/>
<dbReference type="PROSITE" id="PS00504">
    <property type="entry name" value="FRD_SDH_FAD_BINDING"/>
    <property type="match status" value="1"/>
</dbReference>
<dbReference type="Gene3D" id="3.90.700.10">
    <property type="entry name" value="Succinate dehydrogenase/fumarate reductase flavoprotein, catalytic domain"/>
    <property type="match status" value="1"/>
</dbReference>
<feature type="binding site" evidence="19">
    <location>
        <begin position="38"/>
        <end position="53"/>
    </location>
    <ligand>
        <name>FAD</name>
        <dbReference type="ChEBI" id="CHEBI:57692"/>
    </ligand>
</feature>
<dbReference type="Pfam" id="PF02910">
    <property type="entry name" value="Succ_DH_flav_C"/>
    <property type="match status" value="1"/>
</dbReference>
<evidence type="ECO:0000256" key="9">
    <source>
        <dbReference type="ARBA" id="ARBA00022519"/>
    </source>
</evidence>
<evidence type="ECO:0000313" key="24">
    <source>
        <dbReference type="EMBL" id="SDK79331.1"/>
    </source>
</evidence>
<feature type="modified residue" description="Tele-8alpha-FAD histidine" evidence="20">
    <location>
        <position position="46"/>
    </location>
</feature>
<evidence type="ECO:0000256" key="5">
    <source>
        <dbReference type="ARBA" id="ARBA00012792"/>
    </source>
</evidence>
<keyword evidence="13 21" id="KW-0560">Oxidoreductase</keyword>
<feature type="binding site" evidence="19">
    <location>
        <begin position="406"/>
        <end position="407"/>
    </location>
    <ligand>
        <name>FAD</name>
        <dbReference type="ChEBI" id="CHEBI:57692"/>
    </ligand>
</feature>
<evidence type="ECO:0000259" key="22">
    <source>
        <dbReference type="Pfam" id="PF00890"/>
    </source>
</evidence>
<dbReference type="GO" id="GO:0009055">
    <property type="term" value="F:electron transfer activity"/>
    <property type="evidence" value="ECO:0007669"/>
    <property type="project" value="TreeGrafter"/>
</dbReference>
<name>A0A1G9ETD8_9GAMM</name>
<dbReference type="PIRSF" id="PIRSF000171">
    <property type="entry name" value="SDHA_APRA_LASPO"/>
    <property type="match status" value="1"/>
</dbReference>
<dbReference type="InterPro" id="IPR011281">
    <property type="entry name" value="Succ_DH_flav_su_fwd"/>
</dbReference>
<dbReference type="InterPro" id="IPR003953">
    <property type="entry name" value="FAD-dep_OxRdtase_2_FAD-bd"/>
</dbReference>
<evidence type="ECO:0000256" key="10">
    <source>
        <dbReference type="ARBA" id="ARBA00022630"/>
    </source>
</evidence>
<protein>
    <recommendedName>
        <fullName evidence="6 16">Succinate dehydrogenase flavoprotein subunit</fullName>
        <ecNumber evidence="5 21">1.3.5.1</ecNumber>
    </recommendedName>
</protein>
<evidence type="ECO:0000256" key="18">
    <source>
        <dbReference type="PIRSR" id="PIRSR611281-2"/>
    </source>
</evidence>
<evidence type="ECO:0000256" key="11">
    <source>
        <dbReference type="ARBA" id="ARBA00022827"/>
    </source>
</evidence>
<reference evidence="24 25" key="1">
    <citation type="submission" date="2016-10" db="EMBL/GenBank/DDBJ databases">
        <authorList>
            <person name="de Groot N.N."/>
        </authorList>
    </citation>
    <scope>NUCLEOTIDE SEQUENCE [LARGE SCALE GENOMIC DNA]</scope>
    <source>
        <strain evidence="24 25">DSM 14789</strain>
    </source>
</reference>
<dbReference type="Gene3D" id="4.10.80.40">
    <property type="entry name" value="succinate dehydrogenase protein domain"/>
    <property type="match status" value="1"/>
</dbReference>
<feature type="binding site" evidence="18">
    <location>
        <position position="401"/>
    </location>
    <ligand>
        <name>substrate</name>
    </ligand>
</feature>
<comment type="similarity">
    <text evidence="4 21">Belongs to the FAD-dependent oxidoreductase 2 family. FRD/SDH subfamily.</text>
</comment>
<evidence type="ECO:0000256" key="21">
    <source>
        <dbReference type="RuleBase" id="RU362051"/>
    </source>
</evidence>
<comment type="subcellular location">
    <subcellularLocation>
        <location evidence="2 21">Cell inner membrane</location>
        <topology evidence="2 21">Peripheral membrane protein</topology>
        <orientation evidence="2 21">Cytoplasmic side</orientation>
    </subcellularLocation>
</comment>
<dbReference type="Pfam" id="PF00890">
    <property type="entry name" value="FAD_binding_2"/>
    <property type="match status" value="1"/>
</dbReference>
<dbReference type="NCBIfam" id="TIGR01816">
    <property type="entry name" value="sdhA_forward"/>
    <property type="match status" value="1"/>
</dbReference>
<keyword evidence="7 21" id="KW-0813">Transport</keyword>
<keyword evidence="10 19" id="KW-0285">Flavoprotein</keyword>
<dbReference type="EMBL" id="FNGI01000001">
    <property type="protein sequence ID" value="SDK79331.1"/>
    <property type="molecule type" value="Genomic_DNA"/>
</dbReference>
<dbReference type="InterPro" id="IPR015939">
    <property type="entry name" value="Fum_Rdtase/Succ_DH_flav-like_C"/>
</dbReference>
<dbReference type="GO" id="GO:0006099">
    <property type="term" value="P:tricarboxylic acid cycle"/>
    <property type="evidence" value="ECO:0007669"/>
    <property type="project" value="UniProtKB-UniRule"/>
</dbReference>
<dbReference type="OrthoDB" id="9806724at2"/>
<dbReference type="InterPro" id="IPR014006">
    <property type="entry name" value="Succ_Dhase_FrdA_Gneg"/>
</dbReference>
<dbReference type="InterPro" id="IPR036188">
    <property type="entry name" value="FAD/NAD-bd_sf"/>
</dbReference>
<dbReference type="EC" id="1.3.5.1" evidence="5 21"/>
<dbReference type="FunFam" id="3.90.700.10:FF:000001">
    <property type="entry name" value="Mitochondrial succinate dehydrogenase flavoprotein subunit"/>
    <property type="match status" value="1"/>
</dbReference>
<dbReference type="NCBIfam" id="TIGR01812">
    <property type="entry name" value="sdhA_frdA_Gneg"/>
    <property type="match status" value="1"/>
</dbReference>